<gene>
    <name evidence="5" type="ORF">MM59RIKEN_06690</name>
</gene>
<dbReference type="InterPro" id="IPR000524">
    <property type="entry name" value="Tscrpt_reg_HTH_GntR"/>
</dbReference>
<dbReference type="EMBL" id="AP023420">
    <property type="protein sequence ID" value="BCK83350.1"/>
    <property type="molecule type" value="Genomic_DNA"/>
</dbReference>
<evidence type="ECO:0000259" key="4">
    <source>
        <dbReference type="PROSITE" id="PS50949"/>
    </source>
</evidence>
<dbReference type="InterPro" id="IPR036388">
    <property type="entry name" value="WH-like_DNA-bd_sf"/>
</dbReference>
<dbReference type="PANTHER" id="PTHR43537">
    <property type="entry name" value="TRANSCRIPTIONAL REGULATOR, GNTR FAMILY"/>
    <property type="match status" value="1"/>
</dbReference>
<dbReference type="GO" id="GO:0003700">
    <property type="term" value="F:DNA-binding transcription factor activity"/>
    <property type="evidence" value="ECO:0007669"/>
    <property type="project" value="InterPro"/>
</dbReference>
<protein>
    <submittedName>
        <fullName evidence="5">Transcriptional regulator</fullName>
    </submittedName>
</protein>
<dbReference type="SUPFAM" id="SSF46785">
    <property type="entry name" value="Winged helix' DNA-binding domain"/>
    <property type="match status" value="1"/>
</dbReference>
<accession>A0A810Q5H7</accession>
<dbReference type="SMART" id="SM00345">
    <property type="entry name" value="HTH_GNTR"/>
    <property type="match status" value="1"/>
</dbReference>
<dbReference type="Proteomes" id="UP000679848">
    <property type="component" value="Chromosome"/>
</dbReference>
<evidence type="ECO:0000256" key="1">
    <source>
        <dbReference type="ARBA" id="ARBA00023015"/>
    </source>
</evidence>
<sequence>MRNTTRIVNRDLVYNDILDKIQYCEWTPGMPISEAMLSELFQVSRTPVREALFLLSQNGFVDIQPQVGSFVSKIDIKRIREIQYLRYYVETPILTELAVKKTPIPESLEKLLLLEEFSAKKEKWADCVQLDYSIHEELFTLANHQEIWNLIRPELPHYTRIRFFESNHTEFKGDPPRTLVEHQHIISCIANGDVNGLHEALDSHYHHIVKPNDKYKTVNIQSYQYERILQYPDYFINLDMLNST</sequence>
<dbReference type="PROSITE" id="PS50949">
    <property type="entry name" value="HTH_GNTR"/>
    <property type="match status" value="1"/>
</dbReference>
<dbReference type="GO" id="GO:0003677">
    <property type="term" value="F:DNA binding"/>
    <property type="evidence" value="ECO:0007669"/>
    <property type="project" value="UniProtKB-KW"/>
</dbReference>
<dbReference type="InterPro" id="IPR036390">
    <property type="entry name" value="WH_DNA-bd_sf"/>
</dbReference>
<dbReference type="RefSeq" id="WP_187032287.1">
    <property type="nucleotide sequence ID" value="NZ_AP023420.1"/>
</dbReference>
<dbReference type="PANTHER" id="PTHR43537:SF45">
    <property type="entry name" value="GNTR FAMILY REGULATORY PROTEIN"/>
    <property type="match status" value="1"/>
</dbReference>
<evidence type="ECO:0000313" key="5">
    <source>
        <dbReference type="EMBL" id="BCK83350.1"/>
    </source>
</evidence>
<proteinExistence type="predicted"/>
<dbReference type="Gene3D" id="1.10.10.10">
    <property type="entry name" value="Winged helix-like DNA-binding domain superfamily/Winged helix DNA-binding domain"/>
    <property type="match status" value="1"/>
</dbReference>
<feature type="domain" description="HTH gntR-type" evidence="4">
    <location>
        <begin position="7"/>
        <end position="74"/>
    </location>
</feature>
<keyword evidence="1" id="KW-0805">Transcription regulation</keyword>
<organism evidence="5 6">
    <name type="scientific">Pusillibacter faecalis</name>
    <dbReference type="NCBI Taxonomy" id="2714358"/>
    <lineage>
        <taxon>Bacteria</taxon>
        <taxon>Bacillati</taxon>
        <taxon>Bacillota</taxon>
        <taxon>Clostridia</taxon>
        <taxon>Eubacteriales</taxon>
        <taxon>Oscillospiraceae</taxon>
        <taxon>Pusillibacter</taxon>
    </lineage>
</organism>
<dbReference type="CDD" id="cd07377">
    <property type="entry name" value="WHTH_GntR"/>
    <property type="match status" value="1"/>
</dbReference>
<name>A0A810Q5H7_9FIRM</name>
<evidence type="ECO:0000256" key="2">
    <source>
        <dbReference type="ARBA" id="ARBA00023125"/>
    </source>
</evidence>
<keyword evidence="6" id="KW-1185">Reference proteome</keyword>
<dbReference type="InterPro" id="IPR011711">
    <property type="entry name" value="GntR_C"/>
</dbReference>
<dbReference type="Pfam" id="PF00392">
    <property type="entry name" value="GntR"/>
    <property type="match status" value="1"/>
</dbReference>
<keyword evidence="2" id="KW-0238">DNA-binding</keyword>
<dbReference type="Gene3D" id="1.20.120.530">
    <property type="entry name" value="GntR ligand-binding domain-like"/>
    <property type="match status" value="1"/>
</dbReference>
<dbReference type="InterPro" id="IPR008920">
    <property type="entry name" value="TF_FadR/GntR_C"/>
</dbReference>
<keyword evidence="3" id="KW-0804">Transcription</keyword>
<evidence type="ECO:0000256" key="3">
    <source>
        <dbReference type="ARBA" id="ARBA00023163"/>
    </source>
</evidence>
<reference evidence="5" key="1">
    <citation type="submission" date="2020-09" db="EMBL/GenBank/DDBJ databases">
        <title>New species isolated from human feces.</title>
        <authorList>
            <person name="Kitahara M."/>
            <person name="Shigeno Y."/>
            <person name="Shime M."/>
            <person name="Matsumoto Y."/>
            <person name="Nakamura S."/>
            <person name="Motooka D."/>
            <person name="Fukuoka S."/>
            <person name="Nishikawa H."/>
            <person name="Benno Y."/>
        </authorList>
    </citation>
    <scope>NUCLEOTIDE SEQUENCE</scope>
    <source>
        <strain evidence="5">MM59</strain>
    </source>
</reference>
<dbReference type="Pfam" id="PF07729">
    <property type="entry name" value="FCD"/>
    <property type="match status" value="1"/>
</dbReference>
<dbReference type="AlphaFoldDB" id="A0A810Q5H7"/>
<evidence type="ECO:0000313" key="6">
    <source>
        <dbReference type="Proteomes" id="UP000679848"/>
    </source>
</evidence>
<dbReference type="KEGG" id="pfaa:MM59RIKEN_06690"/>
<dbReference type="SUPFAM" id="SSF48008">
    <property type="entry name" value="GntR ligand-binding domain-like"/>
    <property type="match status" value="1"/>
</dbReference>